<evidence type="ECO:0000256" key="12">
    <source>
        <dbReference type="RuleBase" id="RU364085"/>
    </source>
</evidence>
<comment type="subcellular location">
    <subcellularLocation>
        <location evidence="2">Plastid</location>
        <location evidence="2">Chloroplast inner membrane</location>
        <topology evidence="2">Multi-pass membrane protein</topology>
    </subcellularLocation>
</comment>
<proteinExistence type="inferred from homology"/>
<sequence length="880" mass="104522">MIDETEEIRVNGKDKIKDKFHSHLTETGYNTSNCEDSYLNNNNTGNPENFKLQLLEKKNENKELFWFQQPLVSLLFDYNRWNRPFRYIKNNRFEQAVRTEMSQYFFDTCKSDGKQRVSFTYPPSLSTFWKMIKRRIPLLSLQKTLPNELDNHWISTNKEKSNNLNKEFLNRLEVLDKESFSLDILETRTRLCNDDTKKEYVPKMYDPLLNGPYRGTIKKKFSPSIINNTSLENLKERVRINRIHIIFPPNTDYQEFEQKVDTVDKKPLSTEIDEFLTLINEFGNKPKSSLNLKDFSLFSDQEQRRVNSEKRTKFVKFVFNAIDPNGTTSEKKSIGIKEISKKIPRWSHKLITEFEQQLGDYQEGVPLDHQIRSRKAKRVVIFTANNQNNDPDTKDTDTADQDQTKEVALIRYSQQPDFRRGIIKGSMRAQRRKTVIWKLFQANVHSPLFLERITPPLLFSFDISGLIKPIFRNWSGKEGEFKILESREEQTKREEKKEKDKKGKNKRKEKARIEIAEAWDTIPFAQIIRGYMLITQSILRKYIVLPSLIIAKNLGRMLFLQLPEWSEDLQEWNREMHIKCTYNGVQLSETEFPKNWLKDGIQIKILFPFCLKPWHISKLYSSRGELMKKKKQKDDFCFLTVWGMEAELPFGSPRKRPSFFEPIFKELKKKIGKFKKKYFITLKVFKGKIKLFRRISKETKKWLIKSSQFIKKIKKELSKVNPIVLFRFKEIDESNETKKEKDSLISNQIINESFSQIESGNWLNSSLIESKMKDLTDRTSTIKNKIERITKEKKKVTPEIDISPNKTNNIKKFESPKSIFQILKRRNTRLICKFHYFIKFFIQRLYIDLFLSIINIPRINTQLFLESTNKLIDKYISNNE</sequence>
<feature type="compositionally biased region" description="Basic and acidic residues" evidence="13">
    <location>
        <begin position="487"/>
        <end position="501"/>
    </location>
</feature>
<protein>
    <recommendedName>
        <fullName evidence="5 12">Protein TIC 214</fullName>
    </recommendedName>
    <alternativeName>
        <fullName evidence="11 12">Translocon at the inner envelope membrane of chloroplasts 214</fullName>
    </alternativeName>
</protein>
<dbReference type="InterPro" id="IPR008896">
    <property type="entry name" value="TIC214"/>
</dbReference>
<dbReference type="GO" id="GO:0009706">
    <property type="term" value="C:chloroplast inner membrane"/>
    <property type="evidence" value="ECO:0007669"/>
    <property type="project" value="UniProtKB-SubCell"/>
</dbReference>
<keyword evidence="12 14" id="KW-0934">Plastid</keyword>
<keyword evidence="10" id="KW-1133">Transmembrane helix</keyword>
<geneLocation type="chloroplast" evidence="14"/>
<evidence type="ECO:0000256" key="7">
    <source>
        <dbReference type="ARBA" id="ARBA00022692"/>
    </source>
</evidence>
<keyword evidence="12 14" id="KW-0150">Chloroplast</keyword>
<evidence type="ECO:0000256" key="10">
    <source>
        <dbReference type="ARBA" id="ARBA00022989"/>
    </source>
</evidence>
<feature type="region of interest" description="Disordered" evidence="13">
    <location>
        <begin position="487"/>
        <end position="507"/>
    </location>
</feature>
<name>A0A1L2BNU1_NICOT</name>
<organism evidence="14">
    <name type="scientific">Nicotiana otophora</name>
    <name type="common">Tobacco</name>
    <dbReference type="NCBI Taxonomy" id="4091"/>
    <lineage>
        <taxon>Eukaryota</taxon>
        <taxon>Viridiplantae</taxon>
        <taxon>Streptophyta</taxon>
        <taxon>Embryophyta</taxon>
        <taxon>Tracheophyta</taxon>
        <taxon>Spermatophyta</taxon>
        <taxon>Magnoliopsida</taxon>
        <taxon>eudicotyledons</taxon>
        <taxon>Gunneridae</taxon>
        <taxon>Pentapetalae</taxon>
        <taxon>asterids</taxon>
        <taxon>lamiids</taxon>
        <taxon>Solanales</taxon>
        <taxon>Solanaceae</taxon>
        <taxon>Nicotianoideae</taxon>
        <taxon>Nicotianeae</taxon>
        <taxon>Nicotiana</taxon>
    </lineage>
</organism>
<evidence type="ECO:0000313" key="14">
    <source>
        <dbReference type="EMBL" id="ALT14544.1"/>
    </source>
</evidence>
<accession>A0A1L2BNU1</accession>
<dbReference type="GO" id="GO:0015031">
    <property type="term" value="P:protein transport"/>
    <property type="evidence" value="ECO:0007669"/>
    <property type="project" value="UniProtKB-KW"/>
</dbReference>
<gene>
    <name evidence="14" type="primary">ycf1</name>
    <name evidence="12" type="synonym">TIC214</name>
</gene>
<dbReference type="AlphaFoldDB" id="A0A1L2BNU1"/>
<comment type="function">
    <text evidence="1 12">Involved in protein precursor import into chloroplasts. May be part of an intermediate translocation complex acting as a protein-conducting channel at the inner envelope.</text>
</comment>
<reference evidence="14" key="1">
    <citation type="submission" date="2015-11" db="EMBL/GenBank/DDBJ databases">
        <title>Variation in Nicotiana otophora chloroplast genome.</title>
        <authorList>
            <person name="Asaf S."/>
            <person name="Khan A.R."/>
            <person name="Khan A.L."/>
            <person name="Waqas M."/>
            <person name="Lee I.-J."/>
        </authorList>
    </citation>
    <scope>NUCLEOTIDE SEQUENCE</scope>
</reference>
<dbReference type="PANTHER" id="PTHR33163">
    <property type="entry name" value="PROTEIN TIC 214-RELATED"/>
    <property type="match status" value="1"/>
</dbReference>
<keyword evidence="6 12" id="KW-0813">Transport</keyword>
<keyword evidence="10" id="KW-0472">Membrane</keyword>
<evidence type="ECO:0000256" key="8">
    <source>
        <dbReference type="ARBA" id="ARBA00022780"/>
    </source>
</evidence>
<keyword evidence="7" id="KW-0812">Transmembrane</keyword>
<evidence type="ECO:0000256" key="11">
    <source>
        <dbReference type="ARBA" id="ARBA00029978"/>
    </source>
</evidence>
<dbReference type="RefSeq" id="YP_009336449.1">
    <property type="nucleotide sequence ID" value="NC_032724.1"/>
</dbReference>
<keyword evidence="9 12" id="KW-0653">Protein transport</keyword>
<comment type="similarity">
    <text evidence="3 12">Belongs to the TIC214 family.</text>
</comment>
<evidence type="ECO:0000256" key="4">
    <source>
        <dbReference type="ARBA" id="ARBA00011510"/>
    </source>
</evidence>
<evidence type="ECO:0000256" key="2">
    <source>
        <dbReference type="ARBA" id="ARBA00004478"/>
    </source>
</evidence>
<evidence type="ECO:0000256" key="3">
    <source>
        <dbReference type="ARBA" id="ARBA00009956"/>
    </source>
</evidence>
<dbReference type="Pfam" id="PF05758">
    <property type="entry name" value="Ycf1"/>
    <property type="match status" value="1"/>
</dbReference>
<dbReference type="GeneID" id="30768977"/>
<comment type="subunit">
    <text evidence="4 12">Part of the Tic complex.</text>
</comment>
<dbReference type="PANTHER" id="PTHR33163:SF40">
    <property type="entry name" value="PROTEIN TIC 214"/>
    <property type="match status" value="1"/>
</dbReference>
<evidence type="ECO:0000256" key="1">
    <source>
        <dbReference type="ARBA" id="ARBA00002515"/>
    </source>
</evidence>
<evidence type="ECO:0000256" key="6">
    <source>
        <dbReference type="ARBA" id="ARBA00022448"/>
    </source>
</evidence>
<evidence type="ECO:0000256" key="9">
    <source>
        <dbReference type="ARBA" id="ARBA00022927"/>
    </source>
</evidence>
<evidence type="ECO:0000256" key="13">
    <source>
        <dbReference type="SAM" id="MobiDB-lite"/>
    </source>
</evidence>
<keyword evidence="8 12" id="KW-1001">Plastid inner membrane</keyword>
<dbReference type="EMBL" id="KU051626">
    <property type="protein sequence ID" value="ALT14544.1"/>
    <property type="molecule type" value="Genomic_DNA"/>
</dbReference>
<evidence type="ECO:0000256" key="5">
    <source>
        <dbReference type="ARBA" id="ARBA00016640"/>
    </source>
</evidence>